<feature type="region of interest" description="Disordered" evidence="1">
    <location>
        <begin position="1"/>
        <end position="40"/>
    </location>
</feature>
<protein>
    <submittedName>
        <fullName evidence="2">Uncharacterized protein</fullName>
    </submittedName>
</protein>
<dbReference type="AlphaFoldDB" id="A0A2N0P020"/>
<reference evidence="2 3" key="1">
    <citation type="submission" date="2016-04" db="EMBL/GenBank/DDBJ databases">
        <title>Genome analyses suggest a sexual origin of heterokaryosis in a supposedly ancient asexual fungus.</title>
        <authorList>
            <person name="Ropars J."/>
            <person name="Sedzielewska K."/>
            <person name="Noel J."/>
            <person name="Charron P."/>
            <person name="Farinelli L."/>
            <person name="Marton T."/>
            <person name="Kruger M."/>
            <person name="Pelin A."/>
            <person name="Brachmann A."/>
            <person name="Corradi N."/>
        </authorList>
    </citation>
    <scope>NUCLEOTIDE SEQUENCE [LARGE SCALE GENOMIC DNA]</scope>
    <source>
        <strain evidence="2 3">A5</strain>
    </source>
</reference>
<sequence>MVKQNPKDDVSRPNSLSPFVEKKRKTAPVLKASNSKSPFKTTKKQFAASSLKTICTKYAIIIVLIELNQEATRLWNNGIWTDPLKGISASITIVTLYPDNPTQSILIPLECKAFKLI</sequence>
<organism evidence="2 3">
    <name type="scientific">Rhizophagus irregularis</name>
    <dbReference type="NCBI Taxonomy" id="588596"/>
    <lineage>
        <taxon>Eukaryota</taxon>
        <taxon>Fungi</taxon>
        <taxon>Fungi incertae sedis</taxon>
        <taxon>Mucoromycota</taxon>
        <taxon>Glomeromycotina</taxon>
        <taxon>Glomeromycetes</taxon>
        <taxon>Glomerales</taxon>
        <taxon>Glomeraceae</taxon>
        <taxon>Rhizophagus</taxon>
    </lineage>
</organism>
<reference evidence="2 3" key="2">
    <citation type="submission" date="2017-09" db="EMBL/GenBank/DDBJ databases">
        <title>Extensive intraspecific genome diversity in a model arbuscular mycorrhizal fungus.</title>
        <authorList>
            <person name="Chen E.C."/>
            <person name="Morin E."/>
            <person name="Beaudet D."/>
            <person name="Noel J."/>
            <person name="Ndikumana S."/>
            <person name="Charron P."/>
            <person name="St-Onge C."/>
            <person name="Giorgi J."/>
            <person name="Grigoriev I.V."/>
            <person name="Roux C."/>
            <person name="Martin F.M."/>
            <person name="Corradi N."/>
        </authorList>
    </citation>
    <scope>NUCLEOTIDE SEQUENCE [LARGE SCALE GENOMIC DNA]</scope>
    <source>
        <strain evidence="2 3">A5</strain>
    </source>
</reference>
<gene>
    <name evidence="2" type="ORF">RhiirA5_428582</name>
</gene>
<proteinExistence type="predicted"/>
<evidence type="ECO:0000313" key="3">
    <source>
        <dbReference type="Proteomes" id="UP000232722"/>
    </source>
</evidence>
<name>A0A2N0P020_9GLOM</name>
<dbReference type="VEuPathDB" id="FungiDB:RhiirA1_480508"/>
<evidence type="ECO:0000313" key="2">
    <source>
        <dbReference type="EMBL" id="PKC00168.1"/>
    </source>
</evidence>
<comment type="caution">
    <text evidence="2">The sequence shown here is derived from an EMBL/GenBank/DDBJ whole genome shotgun (WGS) entry which is preliminary data.</text>
</comment>
<accession>A0A2N0P020</accession>
<dbReference type="VEuPathDB" id="FungiDB:FUN_014477"/>
<feature type="compositionally biased region" description="Basic and acidic residues" evidence="1">
    <location>
        <begin position="1"/>
        <end position="11"/>
    </location>
</feature>
<evidence type="ECO:0000256" key="1">
    <source>
        <dbReference type="SAM" id="MobiDB-lite"/>
    </source>
</evidence>
<dbReference type="Proteomes" id="UP000232722">
    <property type="component" value="Unassembled WGS sequence"/>
</dbReference>
<dbReference type="EMBL" id="LLXJ01001951">
    <property type="protein sequence ID" value="PKC00168.1"/>
    <property type="molecule type" value="Genomic_DNA"/>
</dbReference>